<reference evidence="10 11" key="1">
    <citation type="submission" date="2020-03" db="EMBL/GenBank/DDBJ databases">
        <title>Complete genome of Arcanobacterium buesumensis sp. nov. strain 2701.</title>
        <authorList>
            <person name="Borowiak M."/>
            <person name="Alssahen M."/>
            <person name="Laemmler C."/>
            <person name="Malorny B."/>
            <person name="Hassan A."/>
            <person name="Prenger-Berninghoff E."/>
            <person name="Ploetz M."/>
            <person name="Abdulmawjood A."/>
        </authorList>
    </citation>
    <scope>NUCLEOTIDE SEQUENCE [LARGE SCALE GENOMIC DNA]</scope>
    <source>
        <strain evidence="10 11">2701</strain>
    </source>
</reference>
<comment type="cofactor">
    <cofactor evidence="8">
        <name>Zn(2+)</name>
        <dbReference type="ChEBI" id="CHEBI:29105"/>
    </cofactor>
    <text evidence="8">Binds 1 zinc ion per subunit.</text>
</comment>
<comment type="catalytic activity">
    <reaction evidence="7 8">
        <text>adenosine(34) in tRNA + H2O + H(+) = inosine(34) in tRNA + NH4(+)</text>
        <dbReference type="Rhea" id="RHEA:43168"/>
        <dbReference type="Rhea" id="RHEA-COMP:10373"/>
        <dbReference type="Rhea" id="RHEA-COMP:10374"/>
        <dbReference type="ChEBI" id="CHEBI:15377"/>
        <dbReference type="ChEBI" id="CHEBI:15378"/>
        <dbReference type="ChEBI" id="CHEBI:28938"/>
        <dbReference type="ChEBI" id="CHEBI:74411"/>
        <dbReference type="ChEBI" id="CHEBI:82852"/>
        <dbReference type="EC" id="3.5.4.33"/>
    </reaction>
</comment>
<name>A0A6H2ENW8_9ACTO</name>
<dbReference type="Proteomes" id="UP000502298">
    <property type="component" value="Chromosome"/>
</dbReference>
<dbReference type="EC" id="3.5.4.33" evidence="8"/>
<evidence type="ECO:0000256" key="3">
    <source>
        <dbReference type="ARBA" id="ARBA00022694"/>
    </source>
</evidence>
<comment type="subunit">
    <text evidence="2 8">Homodimer.</text>
</comment>
<dbReference type="SUPFAM" id="SSF53927">
    <property type="entry name" value="Cytidine deaminase-like"/>
    <property type="match status" value="1"/>
</dbReference>
<evidence type="ECO:0000256" key="5">
    <source>
        <dbReference type="ARBA" id="ARBA00022801"/>
    </source>
</evidence>
<evidence type="ECO:0000256" key="8">
    <source>
        <dbReference type="HAMAP-Rule" id="MF_00972"/>
    </source>
</evidence>
<keyword evidence="4 8" id="KW-0479">Metal-binding</keyword>
<dbReference type="PROSITE" id="PS51747">
    <property type="entry name" value="CYT_DCMP_DEAMINASES_2"/>
    <property type="match status" value="1"/>
</dbReference>
<evidence type="ECO:0000256" key="1">
    <source>
        <dbReference type="ARBA" id="ARBA00010669"/>
    </source>
</evidence>
<dbReference type="InterPro" id="IPR016193">
    <property type="entry name" value="Cytidine_deaminase-like"/>
</dbReference>
<dbReference type="EMBL" id="CP050804">
    <property type="protein sequence ID" value="QJC22742.1"/>
    <property type="molecule type" value="Genomic_DNA"/>
</dbReference>
<dbReference type="HAMAP" id="MF_00972">
    <property type="entry name" value="tRNA_aden_deaminase"/>
    <property type="match status" value="1"/>
</dbReference>
<dbReference type="PANTHER" id="PTHR11079">
    <property type="entry name" value="CYTOSINE DEAMINASE FAMILY MEMBER"/>
    <property type="match status" value="1"/>
</dbReference>
<dbReference type="InterPro" id="IPR002125">
    <property type="entry name" value="CMP_dCMP_dom"/>
</dbReference>
<feature type="domain" description="CMP/dCMP-type deaminase" evidence="9">
    <location>
        <begin position="1"/>
        <end position="114"/>
    </location>
</feature>
<feature type="binding site" evidence="8">
    <location>
        <position position="86"/>
    </location>
    <ligand>
        <name>Zn(2+)</name>
        <dbReference type="ChEBI" id="CHEBI:29105"/>
        <note>catalytic</note>
    </ligand>
</feature>
<evidence type="ECO:0000256" key="4">
    <source>
        <dbReference type="ARBA" id="ARBA00022723"/>
    </source>
</evidence>
<dbReference type="AlphaFoldDB" id="A0A6H2ENW8"/>
<dbReference type="CDD" id="cd01285">
    <property type="entry name" value="nucleoside_deaminase"/>
    <property type="match status" value="1"/>
</dbReference>
<dbReference type="GO" id="GO:0002100">
    <property type="term" value="P:tRNA wobble adenosine to inosine editing"/>
    <property type="evidence" value="ECO:0007669"/>
    <property type="project" value="UniProtKB-UniRule"/>
</dbReference>
<evidence type="ECO:0000256" key="6">
    <source>
        <dbReference type="ARBA" id="ARBA00022833"/>
    </source>
</evidence>
<dbReference type="GO" id="GO:0008270">
    <property type="term" value="F:zinc ion binding"/>
    <property type="evidence" value="ECO:0007669"/>
    <property type="project" value="UniProtKB-UniRule"/>
</dbReference>
<dbReference type="InterPro" id="IPR028883">
    <property type="entry name" value="tRNA_aden_deaminase"/>
</dbReference>
<gene>
    <name evidence="8" type="primary">tadA</name>
    <name evidence="10" type="ORF">HC352_08595</name>
</gene>
<proteinExistence type="inferred from homology"/>
<dbReference type="KEGG" id="arca:HC352_08595"/>
<evidence type="ECO:0000256" key="7">
    <source>
        <dbReference type="ARBA" id="ARBA00048045"/>
    </source>
</evidence>
<keyword evidence="6 8" id="KW-0862">Zinc</keyword>
<accession>A0A6H2ENW8</accession>
<dbReference type="InterPro" id="IPR016192">
    <property type="entry name" value="APOBEC/CMP_deaminase_Zn-bd"/>
</dbReference>
<sequence>MRHAMELARRAGEAGDVPVGALVFSGSADGSKLGTLIGSGWNTREADGDPCGHAEINALRAAAQVMGRWNLSGCTLVVTLEPCTMCAGAIVNSRVSRVVFGAWDEKAGAAGSVRDVLRDARLNHTVEVVGGICEEENIDLLQQWFRQRR</sequence>
<keyword evidence="11" id="KW-1185">Reference proteome</keyword>
<comment type="function">
    <text evidence="8">Catalyzes the deamination of adenosine to inosine at the wobble position 34 of tRNA(Arg2).</text>
</comment>
<feature type="binding site" evidence="8">
    <location>
        <position position="83"/>
    </location>
    <ligand>
        <name>Zn(2+)</name>
        <dbReference type="ChEBI" id="CHEBI:29105"/>
        <note>catalytic</note>
    </ligand>
</feature>
<keyword evidence="3 8" id="KW-0819">tRNA processing</keyword>
<keyword evidence="5 8" id="KW-0378">Hydrolase</keyword>
<feature type="active site" description="Proton donor" evidence="8">
    <location>
        <position position="55"/>
    </location>
</feature>
<comment type="similarity">
    <text evidence="1">Belongs to the cytidine and deoxycytidylate deaminase family. ADAT2 subfamily.</text>
</comment>
<evidence type="ECO:0000313" key="10">
    <source>
        <dbReference type="EMBL" id="QJC22742.1"/>
    </source>
</evidence>
<evidence type="ECO:0000313" key="11">
    <source>
        <dbReference type="Proteomes" id="UP000502298"/>
    </source>
</evidence>
<dbReference type="GO" id="GO:0052717">
    <property type="term" value="F:tRNA-specific adenosine-34 deaminase activity"/>
    <property type="evidence" value="ECO:0007669"/>
    <property type="project" value="UniProtKB-UniRule"/>
</dbReference>
<protein>
    <recommendedName>
        <fullName evidence="8">tRNA-specific adenosine deaminase</fullName>
        <ecNumber evidence="8">3.5.4.33</ecNumber>
    </recommendedName>
</protein>
<dbReference type="PANTHER" id="PTHR11079:SF202">
    <property type="entry name" value="TRNA-SPECIFIC ADENOSINE DEAMINASE"/>
    <property type="match status" value="1"/>
</dbReference>
<organism evidence="10 11">
    <name type="scientific">Arcanobacterium buesumense</name>
    <dbReference type="NCBI Taxonomy" id="2722751"/>
    <lineage>
        <taxon>Bacteria</taxon>
        <taxon>Bacillati</taxon>
        <taxon>Actinomycetota</taxon>
        <taxon>Actinomycetes</taxon>
        <taxon>Actinomycetales</taxon>
        <taxon>Actinomycetaceae</taxon>
        <taxon>Arcanobacterium</taxon>
    </lineage>
</organism>
<evidence type="ECO:0000259" key="9">
    <source>
        <dbReference type="PROSITE" id="PS51747"/>
    </source>
</evidence>
<dbReference type="Gene3D" id="3.40.140.10">
    <property type="entry name" value="Cytidine Deaminase, domain 2"/>
    <property type="match status" value="1"/>
</dbReference>
<dbReference type="Pfam" id="PF00383">
    <property type="entry name" value="dCMP_cyt_deam_1"/>
    <property type="match status" value="1"/>
</dbReference>
<feature type="binding site" evidence="8">
    <location>
        <position position="53"/>
    </location>
    <ligand>
        <name>Zn(2+)</name>
        <dbReference type="ChEBI" id="CHEBI:29105"/>
        <note>catalytic</note>
    </ligand>
</feature>
<evidence type="ECO:0000256" key="2">
    <source>
        <dbReference type="ARBA" id="ARBA00011738"/>
    </source>
</evidence>
<dbReference type="PROSITE" id="PS00903">
    <property type="entry name" value="CYT_DCMP_DEAMINASES_1"/>
    <property type="match status" value="1"/>
</dbReference>